<sequence length="227" mass="25960">MGQFNWLEETAKQWDKQVDSWSSRSKNMWDKGSRKDIIPFIEKYLKSGAKFCDFGCGDGYGAWKLAKAGYHITGIDVSREMIERAKERVQGTSIHFETGNISALRFSDDEFDGVMAINSLEWTESPLTVLNEMKRIVKPGKFAIIGILGPTAGPRLNSFQRLYGNKIVCNTMMPWEFEKLAEENGWEKIDEFGVYKQGVESAQVETLTNELKQALSFMWVFALKNRK</sequence>
<dbReference type="InterPro" id="IPR013216">
    <property type="entry name" value="Methyltransf_11"/>
</dbReference>
<evidence type="ECO:0000313" key="3">
    <source>
        <dbReference type="EMBL" id="NEY80554.1"/>
    </source>
</evidence>
<dbReference type="InterPro" id="IPR029063">
    <property type="entry name" value="SAM-dependent_MTases_sf"/>
</dbReference>
<evidence type="ECO:0000313" key="4">
    <source>
        <dbReference type="Proteomes" id="UP000472971"/>
    </source>
</evidence>
<gene>
    <name evidence="3" type="ORF">G4D64_03245</name>
    <name evidence="2" type="ORF">H1Z61_03250</name>
</gene>
<dbReference type="Gene3D" id="3.40.50.150">
    <property type="entry name" value="Vaccinia Virus protein VP39"/>
    <property type="match status" value="1"/>
</dbReference>
<name>A0A6B3VYV5_9BACI</name>
<keyword evidence="3" id="KW-0489">Methyltransferase</keyword>
<keyword evidence="3" id="KW-0808">Transferase</keyword>
<dbReference type="GO" id="GO:0032259">
    <property type="term" value="P:methylation"/>
    <property type="evidence" value="ECO:0007669"/>
    <property type="project" value="UniProtKB-KW"/>
</dbReference>
<evidence type="ECO:0000259" key="1">
    <source>
        <dbReference type="Pfam" id="PF08241"/>
    </source>
</evidence>
<feature type="domain" description="Methyltransferase type 11" evidence="1">
    <location>
        <begin position="53"/>
        <end position="144"/>
    </location>
</feature>
<dbReference type="Proteomes" id="UP000472971">
    <property type="component" value="Unassembled WGS sequence"/>
</dbReference>
<dbReference type="RefSeq" id="WP_163240058.1">
    <property type="nucleotide sequence ID" value="NZ_CP082780.1"/>
</dbReference>
<dbReference type="PANTHER" id="PTHR43861">
    <property type="entry name" value="TRANS-ACONITATE 2-METHYLTRANSFERASE-RELATED"/>
    <property type="match status" value="1"/>
</dbReference>
<organism evidence="3 4">
    <name type="scientific">Bacillus aquiflavi</name>
    <dbReference type="NCBI Taxonomy" id="2672567"/>
    <lineage>
        <taxon>Bacteria</taxon>
        <taxon>Bacillati</taxon>
        <taxon>Bacillota</taxon>
        <taxon>Bacilli</taxon>
        <taxon>Bacillales</taxon>
        <taxon>Bacillaceae</taxon>
        <taxon>Bacillus</taxon>
    </lineage>
</organism>
<keyword evidence="4" id="KW-1185">Reference proteome</keyword>
<reference evidence="3 4" key="1">
    <citation type="submission" date="2020-02" db="EMBL/GenBank/DDBJ databases">
        <title>Bacillus aquiflavi sp. nov., isolated from yellow water of strong flavor Chinese baijiu in Yibin region of China.</title>
        <authorList>
            <person name="Xie J."/>
        </authorList>
    </citation>
    <scope>NUCLEOTIDE SEQUENCE [LARGE SCALE GENOMIC DNA]</scope>
    <source>
        <strain evidence="3 4">3H-10</strain>
    </source>
</reference>
<evidence type="ECO:0000313" key="5">
    <source>
        <dbReference type="Proteomes" id="UP000570010"/>
    </source>
</evidence>
<dbReference type="EMBL" id="JAAIWN010000004">
    <property type="protein sequence ID" value="NEY80554.1"/>
    <property type="molecule type" value="Genomic_DNA"/>
</dbReference>
<accession>A0A6B3VYV5</accession>
<proteinExistence type="predicted"/>
<dbReference type="PANTHER" id="PTHR43861:SF1">
    <property type="entry name" value="TRANS-ACONITATE 2-METHYLTRANSFERASE"/>
    <property type="match status" value="1"/>
</dbReference>
<dbReference type="Proteomes" id="UP000570010">
    <property type="component" value="Unassembled WGS sequence"/>
</dbReference>
<dbReference type="EMBL" id="JACEIO010000004">
    <property type="protein sequence ID" value="MBA4536181.1"/>
    <property type="molecule type" value="Genomic_DNA"/>
</dbReference>
<dbReference type="CDD" id="cd02440">
    <property type="entry name" value="AdoMet_MTases"/>
    <property type="match status" value="1"/>
</dbReference>
<dbReference type="AlphaFoldDB" id="A0A6B3VYV5"/>
<dbReference type="SUPFAM" id="SSF53335">
    <property type="entry name" value="S-adenosyl-L-methionine-dependent methyltransferases"/>
    <property type="match status" value="1"/>
</dbReference>
<reference evidence="2 5" key="2">
    <citation type="submission" date="2020-07" db="EMBL/GenBank/DDBJ databases">
        <authorList>
            <person name="Feng H."/>
        </authorList>
    </citation>
    <scope>NUCLEOTIDE SEQUENCE [LARGE SCALE GENOMIC DNA]</scope>
    <source>
        <strain evidence="5">s-12</strain>
        <strain evidence="2">S-12</strain>
    </source>
</reference>
<protein>
    <submittedName>
        <fullName evidence="3">Class I SAM-dependent methyltransferase</fullName>
    </submittedName>
</protein>
<comment type="caution">
    <text evidence="3">The sequence shown here is derived from an EMBL/GenBank/DDBJ whole genome shotgun (WGS) entry which is preliminary data.</text>
</comment>
<dbReference type="GO" id="GO:0008757">
    <property type="term" value="F:S-adenosylmethionine-dependent methyltransferase activity"/>
    <property type="evidence" value="ECO:0007669"/>
    <property type="project" value="InterPro"/>
</dbReference>
<evidence type="ECO:0000313" key="2">
    <source>
        <dbReference type="EMBL" id="MBA4536181.1"/>
    </source>
</evidence>
<dbReference type="Pfam" id="PF08241">
    <property type="entry name" value="Methyltransf_11"/>
    <property type="match status" value="1"/>
</dbReference>